<dbReference type="EC" id="1.1.1.133" evidence="2"/>
<feature type="domain" description="RmlD-like substrate binding" evidence="3">
    <location>
        <begin position="1"/>
        <end position="291"/>
    </location>
</feature>
<evidence type="ECO:0000259" key="3">
    <source>
        <dbReference type="Pfam" id="PF04321"/>
    </source>
</evidence>
<dbReference type="Pfam" id="PF04321">
    <property type="entry name" value="RmlD_sub_bind"/>
    <property type="match status" value="1"/>
</dbReference>
<keyword evidence="2 4" id="KW-0560">Oxidoreductase</keyword>
<dbReference type="PANTHER" id="PTHR10491:SF4">
    <property type="entry name" value="METHIONINE ADENOSYLTRANSFERASE 2 SUBUNIT BETA"/>
    <property type="match status" value="1"/>
</dbReference>
<gene>
    <name evidence="4" type="primary">rmlD_1</name>
    <name evidence="4" type="ORF">CLMAG_07520</name>
</gene>
<dbReference type="OrthoDB" id="9803892at2"/>
<evidence type="ECO:0000256" key="2">
    <source>
        <dbReference type="RuleBase" id="RU364082"/>
    </source>
</evidence>
<keyword evidence="5" id="KW-1185">Reference proteome</keyword>
<evidence type="ECO:0000256" key="1">
    <source>
        <dbReference type="ARBA" id="ARBA00010944"/>
    </source>
</evidence>
<dbReference type="STRING" id="1121326.CLMAG_07520"/>
<dbReference type="AlphaFoldDB" id="A0A162UAF2"/>
<dbReference type="InterPro" id="IPR005913">
    <property type="entry name" value="dTDP_dehydrorham_reduct"/>
</dbReference>
<evidence type="ECO:0000313" key="5">
    <source>
        <dbReference type="Proteomes" id="UP000076603"/>
    </source>
</evidence>
<dbReference type="NCBIfam" id="TIGR01214">
    <property type="entry name" value="rmlD"/>
    <property type="match status" value="1"/>
</dbReference>
<dbReference type="CDD" id="cd05254">
    <property type="entry name" value="dTDP_HR_like_SDR_e"/>
    <property type="match status" value="1"/>
</dbReference>
<dbReference type="GO" id="GO:0008831">
    <property type="term" value="F:dTDP-4-dehydrorhamnose reductase activity"/>
    <property type="evidence" value="ECO:0007669"/>
    <property type="project" value="UniProtKB-EC"/>
</dbReference>
<reference evidence="4 5" key="1">
    <citation type="submission" date="2016-04" db="EMBL/GenBank/DDBJ databases">
        <title>Genome sequence of Clostridium magnum DSM 2767.</title>
        <authorList>
            <person name="Poehlein A."/>
            <person name="Uhlig R."/>
            <person name="Fischer R."/>
            <person name="Bahl H."/>
            <person name="Daniel R."/>
        </authorList>
    </citation>
    <scope>NUCLEOTIDE SEQUENCE [LARGE SCALE GENOMIC DNA]</scope>
    <source>
        <strain evidence="4 5">DSM 2767</strain>
    </source>
</reference>
<proteinExistence type="inferred from homology"/>
<dbReference type="SUPFAM" id="SSF51735">
    <property type="entry name" value="NAD(P)-binding Rossmann-fold domains"/>
    <property type="match status" value="1"/>
</dbReference>
<name>A0A162UAF2_9CLOT</name>
<dbReference type="Gene3D" id="3.40.50.720">
    <property type="entry name" value="NAD(P)-binding Rossmann-like Domain"/>
    <property type="match status" value="1"/>
</dbReference>
<dbReference type="Gene3D" id="3.90.25.10">
    <property type="entry name" value="UDP-galactose 4-epimerase, domain 1"/>
    <property type="match status" value="1"/>
</dbReference>
<dbReference type="RefSeq" id="WP_066618076.1">
    <property type="nucleotide sequence ID" value="NZ_FQXL01000012.1"/>
</dbReference>
<protein>
    <recommendedName>
        <fullName evidence="2">dTDP-4-dehydrorhamnose reductase</fullName>
        <ecNumber evidence="2">1.1.1.133</ecNumber>
    </recommendedName>
</protein>
<dbReference type="InterPro" id="IPR029903">
    <property type="entry name" value="RmlD-like-bd"/>
</dbReference>
<dbReference type="GO" id="GO:0019305">
    <property type="term" value="P:dTDP-rhamnose biosynthetic process"/>
    <property type="evidence" value="ECO:0007669"/>
    <property type="project" value="UniProtKB-UniPathway"/>
</dbReference>
<sequence length="294" mass="33164">MKILITGCKGQLGSEIIHILQNGTCELETIPQEYKYAKIIGTDSKKLDITNLGLVREYMDKVRPNIVINSAAYTNVDGCESNQNLAFKVNSLGARNLAIACEQIDAKFIHISTDYVFEGNGTIPYREYDIANPVSVYGKTKLLGENYVREFCSKYFIVRTAWLYGHNGNNFVKTIIKAAKEKGHLDVVDDQRGNPTNAEDLAFHILKLALTYEYGIYHCTGTGECTWYDFANTIVQYTNIDCTINPITSDKINRVAKRPAFSSLDNMMLRCTVGDKMRAWEQALKGFISEFLKE</sequence>
<dbReference type="GO" id="GO:0005829">
    <property type="term" value="C:cytosol"/>
    <property type="evidence" value="ECO:0007669"/>
    <property type="project" value="TreeGrafter"/>
</dbReference>
<dbReference type="Proteomes" id="UP000076603">
    <property type="component" value="Unassembled WGS sequence"/>
</dbReference>
<comment type="pathway">
    <text evidence="2">Carbohydrate biosynthesis; dTDP-L-rhamnose biosynthesis.</text>
</comment>
<dbReference type="PATRIC" id="fig|1121326.3.peg.709"/>
<dbReference type="PANTHER" id="PTHR10491">
    <property type="entry name" value="DTDP-4-DEHYDRORHAMNOSE REDUCTASE"/>
    <property type="match status" value="1"/>
</dbReference>
<comment type="function">
    <text evidence="2">Catalyzes the reduction of dTDP-6-deoxy-L-lyxo-4-hexulose to yield dTDP-L-rhamnose.</text>
</comment>
<keyword evidence="2" id="KW-0521">NADP</keyword>
<comment type="caution">
    <text evidence="4">The sequence shown here is derived from an EMBL/GenBank/DDBJ whole genome shotgun (WGS) entry which is preliminary data.</text>
</comment>
<dbReference type="UniPathway" id="UPA00124"/>
<accession>A0A162UAF2</accession>
<organism evidence="4 5">
    <name type="scientific">Clostridium magnum DSM 2767</name>
    <dbReference type="NCBI Taxonomy" id="1121326"/>
    <lineage>
        <taxon>Bacteria</taxon>
        <taxon>Bacillati</taxon>
        <taxon>Bacillota</taxon>
        <taxon>Clostridia</taxon>
        <taxon>Eubacteriales</taxon>
        <taxon>Clostridiaceae</taxon>
        <taxon>Clostridium</taxon>
    </lineage>
</organism>
<dbReference type="InterPro" id="IPR036291">
    <property type="entry name" value="NAD(P)-bd_dom_sf"/>
</dbReference>
<dbReference type="EMBL" id="LWAE01000001">
    <property type="protein sequence ID" value="KZL93701.1"/>
    <property type="molecule type" value="Genomic_DNA"/>
</dbReference>
<evidence type="ECO:0000313" key="4">
    <source>
        <dbReference type="EMBL" id="KZL93701.1"/>
    </source>
</evidence>
<comment type="similarity">
    <text evidence="1 2">Belongs to the dTDP-4-dehydrorhamnose reductase family.</text>
</comment>